<dbReference type="GO" id="GO:0003677">
    <property type="term" value="F:DNA binding"/>
    <property type="evidence" value="ECO:0007669"/>
    <property type="project" value="UniProtKB-KW"/>
</dbReference>
<keyword evidence="2" id="KW-0731">Sigma factor</keyword>
<evidence type="ECO:0000313" key="9">
    <source>
        <dbReference type="Proteomes" id="UP000184363"/>
    </source>
</evidence>
<dbReference type="Pfam" id="PF04542">
    <property type="entry name" value="Sigma70_r2"/>
    <property type="match status" value="1"/>
</dbReference>
<dbReference type="InterPro" id="IPR013325">
    <property type="entry name" value="RNA_pol_sigma_r2"/>
</dbReference>
<dbReference type="InterPro" id="IPR007627">
    <property type="entry name" value="RNA_pol_sigma70_r2"/>
</dbReference>
<evidence type="ECO:0000256" key="3">
    <source>
        <dbReference type="ARBA" id="ARBA00023125"/>
    </source>
</evidence>
<dbReference type="GO" id="GO:0016987">
    <property type="term" value="F:sigma factor activity"/>
    <property type="evidence" value="ECO:0007669"/>
    <property type="project" value="UniProtKB-KW"/>
</dbReference>
<reference evidence="8 9" key="1">
    <citation type="submission" date="2016-11" db="EMBL/GenBank/DDBJ databases">
        <authorList>
            <person name="Jaros S."/>
            <person name="Januszkiewicz K."/>
            <person name="Wedrychowicz H."/>
        </authorList>
    </citation>
    <scope>NUCLEOTIDE SEQUENCE [LARGE SCALE GENOMIC DNA]</scope>
    <source>
        <strain evidence="8 9">DSM 43832</strain>
    </source>
</reference>
<dbReference type="InterPro" id="IPR036388">
    <property type="entry name" value="WH-like_DNA-bd_sf"/>
</dbReference>
<feature type="domain" description="RNA polymerase sigma-70 region 4" evidence="7">
    <location>
        <begin position="201"/>
        <end position="249"/>
    </location>
</feature>
<dbReference type="InterPro" id="IPR007624">
    <property type="entry name" value="RNA_pol_sigma70_r3"/>
</dbReference>
<accession>A0A1M7B857</accession>
<dbReference type="STRING" id="1848.SAMN05443637_13323"/>
<dbReference type="RefSeq" id="WP_073460515.1">
    <property type="nucleotide sequence ID" value="NZ_CALGVN010000065.1"/>
</dbReference>
<evidence type="ECO:0000256" key="4">
    <source>
        <dbReference type="ARBA" id="ARBA00023163"/>
    </source>
</evidence>
<feature type="domain" description="RNA polymerase sigma-70 region 2" evidence="6">
    <location>
        <begin position="35"/>
        <end position="104"/>
    </location>
</feature>
<sequence>MTSSDEEYGHLAPLLEQYASLDEDDPAREALREQLVTGYLPVAEHIARRFANRGEPLDDLVQVATVGLIHAIDRYSPDRGTDFFSFAVPTISGEVRRHFRDLGWSMRVPRRLKDLHVAINSAVAQLAQDLGRAPKPSEIAQHLDVPLADVLEGLEASEAYRSSSLDEMLSSEQGSATLGELVGEADAALDRVEFRQTLRPLLGELAERERLIVMLRFFGNMTQTQIAEKVGISQMHVSRLLAQTLERLRDRLDPETRDG</sequence>
<dbReference type="Pfam" id="PF04545">
    <property type="entry name" value="Sigma70_r4"/>
    <property type="match status" value="1"/>
</dbReference>
<organism evidence="8 9">
    <name type="scientific">Pseudonocardia thermophila</name>
    <dbReference type="NCBI Taxonomy" id="1848"/>
    <lineage>
        <taxon>Bacteria</taxon>
        <taxon>Bacillati</taxon>
        <taxon>Actinomycetota</taxon>
        <taxon>Actinomycetes</taxon>
        <taxon>Pseudonocardiales</taxon>
        <taxon>Pseudonocardiaceae</taxon>
        <taxon>Pseudonocardia</taxon>
    </lineage>
</organism>
<dbReference type="Proteomes" id="UP000184363">
    <property type="component" value="Unassembled WGS sequence"/>
</dbReference>
<evidence type="ECO:0000256" key="1">
    <source>
        <dbReference type="ARBA" id="ARBA00023015"/>
    </source>
</evidence>
<dbReference type="Pfam" id="PF04539">
    <property type="entry name" value="Sigma70_r3"/>
    <property type="match status" value="1"/>
</dbReference>
<keyword evidence="3" id="KW-0238">DNA-binding</keyword>
<dbReference type="OrthoDB" id="9804285at2"/>
<dbReference type="SUPFAM" id="SSF88946">
    <property type="entry name" value="Sigma2 domain of RNA polymerase sigma factors"/>
    <property type="match status" value="1"/>
</dbReference>
<proteinExistence type="predicted"/>
<keyword evidence="4" id="KW-0804">Transcription</keyword>
<dbReference type="InterPro" id="IPR013324">
    <property type="entry name" value="RNA_pol_sigma_r3/r4-like"/>
</dbReference>
<dbReference type="PANTHER" id="PTHR30385:SF4">
    <property type="entry name" value="RNA POLYMERASE SIGMA-E FACTOR"/>
    <property type="match status" value="1"/>
</dbReference>
<gene>
    <name evidence="8" type="ORF">SAMN05443637_13323</name>
</gene>
<dbReference type="Gene3D" id="1.20.120.1810">
    <property type="match status" value="1"/>
</dbReference>
<evidence type="ECO:0000259" key="5">
    <source>
        <dbReference type="Pfam" id="PF04539"/>
    </source>
</evidence>
<evidence type="ECO:0000259" key="7">
    <source>
        <dbReference type="Pfam" id="PF04545"/>
    </source>
</evidence>
<dbReference type="InterPro" id="IPR014322">
    <property type="entry name" value="RNA_pol_sigma-B/F/G"/>
</dbReference>
<protein>
    <submittedName>
        <fullName evidence="8">RNA polymerase, sigma 28 subunit, SigD/FliA/WhiG</fullName>
    </submittedName>
</protein>
<dbReference type="InterPro" id="IPR007630">
    <property type="entry name" value="RNA_pol_sigma70_r4"/>
</dbReference>
<dbReference type="InterPro" id="IPR014284">
    <property type="entry name" value="RNA_pol_sigma-70_dom"/>
</dbReference>
<dbReference type="NCBIfam" id="TIGR02980">
    <property type="entry name" value="SigBFG"/>
    <property type="match status" value="1"/>
</dbReference>
<feature type="domain" description="RNA polymerase sigma-70 region 3" evidence="5">
    <location>
        <begin position="118"/>
        <end position="168"/>
    </location>
</feature>
<dbReference type="InterPro" id="IPR000943">
    <property type="entry name" value="RNA_pol_sigma70"/>
</dbReference>
<keyword evidence="1" id="KW-0805">Transcription regulation</keyword>
<dbReference type="EMBL" id="FRAP01000033">
    <property type="protein sequence ID" value="SHL51127.1"/>
    <property type="molecule type" value="Genomic_DNA"/>
</dbReference>
<dbReference type="SUPFAM" id="SSF88659">
    <property type="entry name" value="Sigma3 and sigma4 domains of RNA polymerase sigma factors"/>
    <property type="match status" value="2"/>
</dbReference>
<dbReference type="PRINTS" id="PR00046">
    <property type="entry name" value="SIGMA70FCT"/>
</dbReference>
<dbReference type="Gene3D" id="1.10.10.10">
    <property type="entry name" value="Winged helix-like DNA-binding domain superfamily/Winged helix DNA-binding domain"/>
    <property type="match status" value="2"/>
</dbReference>
<evidence type="ECO:0000313" key="8">
    <source>
        <dbReference type="EMBL" id="SHL51127.1"/>
    </source>
</evidence>
<dbReference type="PANTHER" id="PTHR30385">
    <property type="entry name" value="SIGMA FACTOR F FLAGELLAR"/>
    <property type="match status" value="1"/>
</dbReference>
<keyword evidence="9" id="KW-1185">Reference proteome</keyword>
<dbReference type="AlphaFoldDB" id="A0A1M7B857"/>
<evidence type="ECO:0000259" key="6">
    <source>
        <dbReference type="Pfam" id="PF04542"/>
    </source>
</evidence>
<dbReference type="GO" id="GO:0006352">
    <property type="term" value="P:DNA-templated transcription initiation"/>
    <property type="evidence" value="ECO:0007669"/>
    <property type="project" value="InterPro"/>
</dbReference>
<name>A0A1M7B857_PSETH</name>
<dbReference type="CDD" id="cd06171">
    <property type="entry name" value="Sigma70_r4"/>
    <property type="match status" value="1"/>
</dbReference>
<dbReference type="NCBIfam" id="TIGR02937">
    <property type="entry name" value="sigma70-ECF"/>
    <property type="match status" value="1"/>
</dbReference>
<evidence type="ECO:0000256" key="2">
    <source>
        <dbReference type="ARBA" id="ARBA00023082"/>
    </source>
</evidence>